<dbReference type="PANTHER" id="PTHR46086">
    <property type="entry name" value="ALPHA/BETA-HYDROLASES SUPERFAMILY PROTEIN"/>
    <property type="match status" value="1"/>
</dbReference>
<keyword evidence="2" id="KW-0472">Membrane</keyword>
<evidence type="ECO:0000313" key="4">
    <source>
        <dbReference type="EMBL" id="CDP00881.1"/>
    </source>
</evidence>
<feature type="transmembrane region" description="Helical" evidence="2">
    <location>
        <begin position="114"/>
        <end position="135"/>
    </location>
</feature>
<organism evidence="4 5">
    <name type="scientific">Coffea canephora</name>
    <name type="common">Robusta coffee</name>
    <dbReference type="NCBI Taxonomy" id="49390"/>
    <lineage>
        <taxon>Eukaryota</taxon>
        <taxon>Viridiplantae</taxon>
        <taxon>Streptophyta</taxon>
        <taxon>Embryophyta</taxon>
        <taxon>Tracheophyta</taxon>
        <taxon>Spermatophyta</taxon>
        <taxon>Magnoliopsida</taxon>
        <taxon>eudicotyledons</taxon>
        <taxon>Gunneridae</taxon>
        <taxon>Pentapetalae</taxon>
        <taxon>asterids</taxon>
        <taxon>lamiids</taxon>
        <taxon>Gentianales</taxon>
        <taxon>Rubiaceae</taxon>
        <taxon>Ixoroideae</taxon>
        <taxon>Gardenieae complex</taxon>
        <taxon>Bertiereae - Coffeeae clade</taxon>
        <taxon>Coffeeae</taxon>
        <taxon>Coffea</taxon>
    </lineage>
</organism>
<dbReference type="PhylomeDB" id="A0A068TXA7"/>
<dbReference type="PANTHER" id="PTHR46086:SF4">
    <property type="entry name" value="ALPHA_BETA-HYDROLASES SUPERFAMILY PROTEIN"/>
    <property type="match status" value="1"/>
</dbReference>
<feature type="domain" description="Fungal lipase-type" evidence="3">
    <location>
        <begin position="60"/>
        <end position="133"/>
    </location>
</feature>
<dbReference type="OrthoDB" id="10528570at2759"/>
<dbReference type="Gene3D" id="3.40.50.1820">
    <property type="entry name" value="alpha/beta hydrolase"/>
    <property type="match status" value="1"/>
</dbReference>
<dbReference type="InParanoid" id="A0A068TXA7"/>
<evidence type="ECO:0000259" key="3">
    <source>
        <dbReference type="Pfam" id="PF01764"/>
    </source>
</evidence>
<dbReference type="Gramene" id="CDP00881">
    <property type="protein sequence ID" value="CDP00881"/>
    <property type="gene ID" value="GSCOC_T00034319001"/>
</dbReference>
<dbReference type="Proteomes" id="UP000295252">
    <property type="component" value="Chromosome II"/>
</dbReference>
<dbReference type="GO" id="GO:0004806">
    <property type="term" value="F:triacylglycerol lipase activity"/>
    <property type="evidence" value="ECO:0007669"/>
    <property type="project" value="InterPro"/>
</dbReference>
<dbReference type="SUPFAM" id="SSF53474">
    <property type="entry name" value="alpha/beta-Hydrolases"/>
    <property type="match status" value="1"/>
</dbReference>
<name>A0A068TXA7_COFCA</name>
<dbReference type="GO" id="GO:0006629">
    <property type="term" value="P:lipid metabolic process"/>
    <property type="evidence" value="ECO:0007669"/>
    <property type="project" value="InterPro"/>
</dbReference>
<accession>A0A068TXA7</accession>
<dbReference type="EMBL" id="HG739090">
    <property type="protein sequence ID" value="CDP00881.1"/>
    <property type="molecule type" value="Genomic_DNA"/>
</dbReference>
<evidence type="ECO:0000256" key="1">
    <source>
        <dbReference type="ARBA" id="ARBA00022801"/>
    </source>
</evidence>
<gene>
    <name evidence="4" type="ORF">GSCOC_T00034319001</name>
</gene>
<dbReference type="InterPro" id="IPR044819">
    <property type="entry name" value="OBL-like"/>
</dbReference>
<dbReference type="CDD" id="cd00519">
    <property type="entry name" value="Lipase_3"/>
    <property type="match status" value="1"/>
</dbReference>
<proteinExistence type="predicted"/>
<reference evidence="5" key="1">
    <citation type="journal article" date="2014" name="Science">
        <title>The coffee genome provides insight into the convergent evolution of caffeine biosynthesis.</title>
        <authorList>
            <person name="Denoeud F."/>
            <person name="Carretero-Paulet L."/>
            <person name="Dereeper A."/>
            <person name="Droc G."/>
            <person name="Guyot R."/>
            <person name="Pietrella M."/>
            <person name="Zheng C."/>
            <person name="Alberti A."/>
            <person name="Anthony F."/>
            <person name="Aprea G."/>
            <person name="Aury J.M."/>
            <person name="Bento P."/>
            <person name="Bernard M."/>
            <person name="Bocs S."/>
            <person name="Campa C."/>
            <person name="Cenci A."/>
            <person name="Combes M.C."/>
            <person name="Crouzillat D."/>
            <person name="Da Silva C."/>
            <person name="Daddiego L."/>
            <person name="De Bellis F."/>
            <person name="Dussert S."/>
            <person name="Garsmeur O."/>
            <person name="Gayraud T."/>
            <person name="Guignon V."/>
            <person name="Jahn K."/>
            <person name="Jamilloux V."/>
            <person name="Joet T."/>
            <person name="Labadie K."/>
            <person name="Lan T."/>
            <person name="Leclercq J."/>
            <person name="Lepelley M."/>
            <person name="Leroy T."/>
            <person name="Li L.T."/>
            <person name="Librado P."/>
            <person name="Lopez L."/>
            <person name="Munoz A."/>
            <person name="Noel B."/>
            <person name="Pallavicini A."/>
            <person name="Perrotta G."/>
            <person name="Poncet V."/>
            <person name="Pot D."/>
            <person name="Priyono X."/>
            <person name="Rigoreau M."/>
            <person name="Rouard M."/>
            <person name="Rozas J."/>
            <person name="Tranchant-Dubreuil C."/>
            <person name="VanBuren R."/>
            <person name="Zhang Q."/>
            <person name="Andrade A.C."/>
            <person name="Argout X."/>
            <person name="Bertrand B."/>
            <person name="de Kochko A."/>
            <person name="Graziosi G."/>
            <person name="Henry R.J."/>
            <person name="Jayarama X."/>
            <person name="Ming R."/>
            <person name="Nagai C."/>
            <person name="Rounsley S."/>
            <person name="Sankoff D."/>
            <person name="Giuliano G."/>
            <person name="Albert V.A."/>
            <person name="Wincker P."/>
            <person name="Lashermes P."/>
        </authorList>
    </citation>
    <scope>NUCLEOTIDE SEQUENCE [LARGE SCALE GENOMIC DNA]</scope>
    <source>
        <strain evidence="5">cv. DH200-94</strain>
    </source>
</reference>
<dbReference type="OMA" id="SLHELEW"/>
<dbReference type="InterPro" id="IPR029058">
    <property type="entry name" value="AB_hydrolase_fold"/>
</dbReference>
<dbReference type="InterPro" id="IPR002921">
    <property type="entry name" value="Fungal_lipase-type"/>
</dbReference>
<keyword evidence="5" id="KW-1185">Reference proteome</keyword>
<sequence>MAPKLSYENEAFITTVLRDRWQMEFLDCFNFWSGNFDYEEFYTTQAMMFQDRKVNRDLIVVAFRGTNPFDADDWLTDLDLSLYDLQGVGKLHSGFMKALGLQKEKVKIYRKAKFMVTGHSLGAALVILFAAIPSLHELEWLLDRMEGVYSFEKGGLREGWFGIFFRAVGLINPGLSNHGPQDYVNLTRLGTLSSLAYSPPLPD</sequence>
<keyword evidence="2" id="KW-1133">Transmembrane helix</keyword>
<dbReference type="AlphaFoldDB" id="A0A068TXA7"/>
<evidence type="ECO:0000256" key="2">
    <source>
        <dbReference type="SAM" id="Phobius"/>
    </source>
</evidence>
<keyword evidence="2" id="KW-0812">Transmembrane</keyword>
<protein>
    <recommendedName>
        <fullName evidence="3">Fungal lipase-type domain-containing protein</fullName>
    </recommendedName>
</protein>
<evidence type="ECO:0000313" key="5">
    <source>
        <dbReference type="Proteomes" id="UP000295252"/>
    </source>
</evidence>
<dbReference type="Pfam" id="PF01764">
    <property type="entry name" value="Lipase_3"/>
    <property type="match status" value="1"/>
</dbReference>
<keyword evidence="1" id="KW-0378">Hydrolase</keyword>